<comment type="caution">
    <text evidence="1">The sequence shown here is derived from an EMBL/GenBank/DDBJ whole genome shotgun (WGS) entry which is preliminary data.</text>
</comment>
<protein>
    <submittedName>
        <fullName evidence="1">Uncharacterized protein</fullName>
    </submittedName>
</protein>
<accession>A0A5C6EQ31</accession>
<reference evidence="1 2" key="1">
    <citation type="submission" date="2019-02" db="EMBL/GenBank/DDBJ databases">
        <title>Deep-cultivation of Planctomycetes and their phenomic and genomic characterization uncovers novel biology.</title>
        <authorList>
            <person name="Wiegand S."/>
            <person name="Jogler M."/>
            <person name="Boedeker C."/>
            <person name="Pinto D."/>
            <person name="Vollmers J."/>
            <person name="Rivas-Marin E."/>
            <person name="Kohn T."/>
            <person name="Peeters S.H."/>
            <person name="Heuer A."/>
            <person name="Rast P."/>
            <person name="Oberbeckmann S."/>
            <person name="Bunk B."/>
            <person name="Jeske O."/>
            <person name="Meyerdierks A."/>
            <person name="Storesund J.E."/>
            <person name="Kallscheuer N."/>
            <person name="Luecker S."/>
            <person name="Lage O.M."/>
            <person name="Pohl T."/>
            <person name="Merkel B.J."/>
            <person name="Hornburger P."/>
            <person name="Mueller R.-W."/>
            <person name="Bruemmer F."/>
            <person name="Labrenz M."/>
            <person name="Spormann A.M."/>
            <person name="Op Den Camp H."/>
            <person name="Overmann J."/>
            <person name="Amann R."/>
            <person name="Jetten M.S.M."/>
            <person name="Mascher T."/>
            <person name="Medema M.H."/>
            <person name="Devos D.P."/>
            <person name="Kaster A.-K."/>
            <person name="Ovreas L."/>
            <person name="Rohde M."/>
            <person name="Galperin M.Y."/>
            <person name="Jogler C."/>
        </authorList>
    </citation>
    <scope>NUCLEOTIDE SEQUENCE [LARGE SCALE GENOMIC DNA]</scope>
    <source>
        <strain evidence="1 2">Poly59</strain>
    </source>
</reference>
<dbReference type="EMBL" id="SJPX01000004">
    <property type="protein sequence ID" value="TWU49489.1"/>
    <property type="molecule type" value="Genomic_DNA"/>
</dbReference>
<dbReference type="AlphaFoldDB" id="A0A5C6EQ31"/>
<proteinExistence type="predicted"/>
<organism evidence="1 2">
    <name type="scientific">Rubripirellula reticaptiva</name>
    <dbReference type="NCBI Taxonomy" id="2528013"/>
    <lineage>
        <taxon>Bacteria</taxon>
        <taxon>Pseudomonadati</taxon>
        <taxon>Planctomycetota</taxon>
        <taxon>Planctomycetia</taxon>
        <taxon>Pirellulales</taxon>
        <taxon>Pirellulaceae</taxon>
        <taxon>Rubripirellula</taxon>
    </lineage>
</organism>
<name>A0A5C6EQ31_9BACT</name>
<dbReference type="Proteomes" id="UP000317977">
    <property type="component" value="Unassembled WGS sequence"/>
</dbReference>
<dbReference type="RefSeq" id="WP_146535739.1">
    <property type="nucleotide sequence ID" value="NZ_SJPX01000004.1"/>
</dbReference>
<keyword evidence="2" id="KW-1185">Reference proteome</keyword>
<evidence type="ECO:0000313" key="1">
    <source>
        <dbReference type="EMBL" id="TWU49489.1"/>
    </source>
</evidence>
<evidence type="ECO:0000313" key="2">
    <source>
        <dbReference type="Proteomes" id="UP000317977"/>
    </source>
</evidence>
<dbReference type="OrthoDB" id="284292at2"/>
<sequence>MTIVIQFENNNWYAEGVAVMTNRLYEHPTMQWALEAIAKENGFDFVSAFERETDYQLIHHLADESDG</sequence>
<gene>
    <name evidence="1" type="ORF">Poly59_41040</name>
</gene>